<evidence type="ECO:0000256" key="19">
    <source>
        <dbReference type="ARBA" id="ARBA00044678"/>
    </source>
</evidence>
<feature type="domain" description="DNA-directed DNA polymerase X" evidence="23">
    <location>
        <begin position="2"/>
        <end position="318"/>
    </location>
</feature>
<evidence type="ECO:0000256" key="2">
    <source>
        <dbReference type="ARBA" id="ARBA00004496"/>
    </source>
</evidence>
<evidence type="ECO:0000256" key="8">
    <source>
        <dbReference type="ARBA" id="ARBA00022679"/>
    </source>
</evidence>
<dbReference type="Gene3D" id="3.30.210.10">
    <property type="entry name" value="DNA polymerase, thumb domain"/>
    <property type="match status" value="1"/>
</dbReference>
<dbReference type="GO" id="GO:0003887">
    <property type="term" value="F:DNA-directed DNA polymerase activity"/>
    <property type="evidence" value="ECO:0007669"/>
    <property type="project" value="UniProtKB-KW"/>
</dbReference>
<comment type="subcellular location">
    <subcellularLocation>
        <location evidence="2">Cytoplasm</location>
    </subcellularLocation>
</comment>
<comment type="catalytic activity">
    <reaction evidence="19">
        <text>a 5'-end 2'-deoxyribose-2'-deoxyribonucleotide-DNA = (2E,4S)-4-hydroxypenten-2-al-5-phosphate + a 5'-end 5'-phospho-2'-deoxyribonucleoside-DNA + H(+)</text>
        <dbReference type="Rhea" id="RHEA:76255"/>
        <dbReference type="Rhea" id="RHEA-COMP:13180"/>
        <dbReference type="Rhea" id="RHEA-COMP:18657"/>
        <dbReference type="ChEBI" id="CHEBI:15378"/>
        <dbReference type="ChEBI" id="CHEBI:136412"/>
        <dbReference type="ChEBI" id="CHEBI:195194"/>
        <dbReference type="ChEBI" id="CHEBI:195195"/>
    </reaction>
</comment>
<dbReference type="Pfam" id="PF14791">
    <property type="entry name" value="DNA_pol_B_thumb"/>
    <property type="match status" value="1"/>
</dbReference>
<dbReference type="SUPFAM" id="SSF47781">
    <property type="entry name" value="RuvA domain 2-like"/>
    <property type="match status" value="1"/>
</dbReference>
<dbReference type="SMART" id="SM00278">
    <property type="entry name" value="HhH1"/>
    <property type="match status" value="3"/>
</dbReference>
<evidence type="ECO:0000256" key="11">
    <source>
        <dbReference type="ARBA" id="ARBA00022763"/>
    </source>
</evidence>
<protein>
    <recommendedName>
        <fullName evidence="5">DNA polymerase beta</fullName>
        <ecNumber evidence="3">2.7.7.7</ecNumber>
        <ecNumber evidence="4">4.2.99.18</ecNumber>
    </recommendedName>
    <alternativeName>
        <fullName evidence="16">5'-deoxyribose-phosphate lyase</fullName>
    </alternativeName>
    <alternativeName>
        <fullName evidence="17">AP lyase</fullName>
    </alternativeName>
</protein>
<evidence type="ECO:0000256" key="6">
    <source>
        <dbReference type="ARBA" id="ARBA00022481"/>
    </source>
</evidence>
<dbReference type="Proteomes" id="UP000177614">
    <property type="component" value="Unassembled WGS sequence"/>
</dbReference>
<dbReference type="GO" id="GO:0140078">
    <property type="term" value="F:class I DNA-(apurinic or apyrimidinic site) endonuclease activity"/>
    <property type="evidence" value="ECO:0007669"/>
    <property type="project" value="UniProtKB-EC"/>
</dbReference>
<gene>
    <name evidence="24" type="ORF">A2V81_01535</name>
</gene>
<evidence type="ECO:0000256" key="16">
    <source>
        <dbReference type="ARBA" id="ARBA00035717"/>
    </source>
</evidence>
<comment type="catalytic activity">
    <reaction evidence="18">
        <text>2'-deoxyribonucleotide-(2'-deoxyribose 5'-phosphate)-2'-deoxyribonucleotide-DNA = a 3'-end 2'-deoxyribonucleotide-(2,3-dehydro-2,3-deoxyribose 5'-phosphate)-DNA + a 5'-end 5'-phospho-2'-deoxyribonucleoside-DNA + H(+)</text>
        <dbReference type="Rhea" id="RHEA:66592"/>
        <dbReference type="Rhea" id="RHEA-COMP:13180"/>
        <dbReference type="Rhea" id="RHEA-COMP:16897"/>
        <dbReference type="Rhea" id="RHEA-COMP:17067"/>
        <dbReference type="ChEBI" id="CHEBI:15378"/>
        <dbReference type="ChEBI" id="CHEBI:136412"/>
        <dbReference type="ChEBI" id="CHEBI:157695"/>
        <dbReference type="ChEBI" id="CHEBI:167181"/>
        <dbReference type="EC" id="4.2.99.18"/>
    </reaction>
</comment>
<sequence length="438" mass="49685">MPTNNDSLTKIFLNIGRILAMEGEGKNHFRIIAYQNASRTLQGMTEDIADLVKDEKITGVSGIGAAISEKIVEFLNTGHVKAYEEYLKEYPESFLQVFSIPHIGPKTAKVLFEKFKVRNLNDLEKVLNSGKLEEYERFGEKSVTKIREAIVRLKKESNRLPLITVFPTVYKLVTHLRKYPDCKHIIYAGSVRRFEDTIGDVDLLATSDSPELIIEHFITYPGTTKVVAQGPTKASIIIDGKLGVDLRVVEPNSYGAALQYFTGSKEHNIRLRNIAKSLDLKLNEYGVFEGTKNIASKTEEDVYKSLGLHYVPPELGRNQGEVAEAAEHAFPSMIQVKDLQPKKNANKLKLTEIPYNYWENYPALISEISNAHKMKKVPLFIIKDIIPPSGTWQIVAREQKPFALDLSHIKKMDEWKKEILAGFMRRNRITPNMVIVVR</sequence>
<evidence type="ECO:0000256" key="18">
    <source>
        <dbReference type="ARBA" id="ARBA00044632"/>
    </source>
</evidence>
<dbReference type="EMBL" id="MEWR01000010">
    <property type="protein sequence ID" value="OGC82164.1"/>
    <property type="molecule type" value="Genomic_DNA"/>
</dbReference>
<dbReference type="Pfam" id="PF14716">
    <property type="entry name" value="HHH_8"/>
    <property type="match status" value="1"/>
</dbReference>
<dbReference type="EC" id="4.2.99.18" evidence="4"/>
<keyword evidence="11" id="KW-0227">DNA damage</keyword>
<dbReference type="InterPro" id="IPR043519">
    <property type="entry name" value="NT_sf"/>
</dbReference>
<dbReference type="InterPro" id="IPR002054">
    <property type="entry name" value="DNA-dir_DNA_pol_X"/>
</dbReference>
<keyword evidence="8" id="KW-0808">Transferase</keyword>
<dbReference type="SUPFAM" id="SSF47802">
    <property type="entry name" value="DNA polymerase beta, N-terminal domain-like"/>
    <property type="match status" value="1"/>
</dbReference>
<evidence type="ECO:0000256" key="12">
    <source>
        <dbReference type="ARBA" id="ARBA00022843"/>
    </source>
</evidence>
<dbReference type="GO" id="GO:0003677">
    <property type="term" value="F:DNA binding"/>
    <property type="evidence" value="ECO:0007669"/>
    <property type="project" value="InterPro"/>
</dbReference>
<keyword evidence="13" id="KW-0239">DNA-directed DNA polymerase</keyword>
<evidence type="ECO:0000256" key="7">
    <source>
        <dbReference type="ARBA" id="ARBA00022634"/>
    </source>
</evidence>
<dbReference type="PRINTS" id="PR00870">
    <property type="entry name" value="DNAPOLXBETA"/>
</dbReference>
<dbReference type="AlphaFoldDB" id="A0A1F4XKP4"/>
<comment type="cofactor">
    <cofactor evidence="1">
        <name>Mg(2+)</name>
        <dbReference type="ChEBI" id="CHEBI:18420"/>
    </cofactor>
</comment>
<keyword evidence="6" id="KW-0488">Methylation</keyword>
<dbReference type="Gene3D" id="1.10.150.20">
    <property type="entry name" value="5' to 3' exonuclease, C-terminal subdomain"/>
    <property type="match status" value="1"/>
</dbReference>
<dbReference type="SMART" id="SM00483">
    <property type="entry name" value="POLXc"/>
    <property type="match status" value="1"/>
</dbReference>
<dbReference type="PANTHER" id="PTHR11276">
    <property type="entry name" value="DNA POLYMERASE TYPE-X FAMILY MEMBER"/>
    <property type="match status" value="1"/>
</dbReference>
<feature type="domain" description="Helix-hairpin-helix DNA-binding motif class 1" evidence="22">
    <location>
        <begin position="130"/>
        <end position="149"/>
    </location>
</feature>
<comment type="catalytic activity">
    <reaction evidence="21">
        <text>DNA(n) + a 2'-deoxyribonucleoside 5'-triphosphate = DNA(n+1) + diphosphate</text>
        <dbReference type="Rhea" id="RHEA:22508"/>
        <dbReference type="Rhea" id="RHEA-COMP:17339"/>
        <dbReference type="Rhea" id="RHEA-COMP:17340"/>
        <dbReference type="ChEBI" id="CHEBI:33019"/>
        <dbReference type="ChEBI" id="CHEBI:61560"/>
        <dbReference type="ChEBI" id="CHEBI:173112"/>
        <dbReference type="EC" id="2.7.7.7"/>
    </reaction>
</comment>
<keyword evidence="12" id="KW-0832">Ubl conjugation</keyword>
<keyword evidence="14" id="KW-0915">Sodium</keyword>
<dbReference type="InterPro" id="IPR027421">
    <property type="entry name" value="DNA_pol_lamdba_lyase_dom_sf"/>
</dbReference>
<evidence type="ECO:0000259" key="22">
    <source>
        <dbReference type="SMART" id="SM00278"/>
    </source>
</evidence>
<dbReference type="InterPro" id="IPR010994">
    <property type="entry name" value="RuvA_2-like"/>
</dbReference>
<dbReference type="InterPro" id="IPR022312">
    <property type="entry name" value="DNA_pol_X"/>
</dbReference>
<evidence type="ECO:0000256" key="15">
    <source>
        <dbReference type="ARBA" id="ARBA00023204"/>
    </source>
</evidence>
<evidence type="ECO:0000256" key="9">
    <source>
        <dbReference type="ARBA" id="ARBA00022695"/>
    </source>
</evidence>
<dbReference type="CDD" id="cd00141">
    <property type="entry name" value="NT_POLXc"/>
    <property type="match status" value="1"/>
</dbReference>
<keyword evidence="10" id="KW-0235">DNA replication</keyword>
<feature type="domain" description="Helix-hairpin-helix DNA-binding motif class 1" evidence="22">
    <location>
        <begin position="55"/>
        <end position="74"/>
    </location>
</feature>
<comment type="caution">
    <text evidence="24">The sequence shown here is derived from an EMBL/GenBank/DDBJ whole genome shotgun (WGS) entry which is preliminary data.</text>
</comment>
<evidence type="ECO:0000256" key="13">
    <source>
        <dbReference type="ARBA" id="ARBA00022932"/>
    </source>
</evidence>
<dbReference type="InterPro" id="IPR010996">
    <property type="entry name" value="HHH_MUS81"/>
</dbReference>
<evidence type="ECO:0000256" key="17">
    <source>
        <dbReference type="ARBA" id="ARBA00035726"/>
    </source>
</evidence>
<evidence type="ECO:0000256" key="14">
    <source>
        <dbReference type="ARBA" id="ARBA00023053"/>
    </source>
</evidence>
<dbReference type="InterPro" id="IPR029398">
    <property type="entry name" value="PolB_thumb"/>
</dbReference>
<keyword evidence="15" id="KW-0234">DNA repair</keyword>
<organism evidence="24 25">
    <name type="scientific">Candidatus Abawacabacteria bacterium RBG_16_42_10</name>
    <dbReference type="NCBI Taxonomy" id="1817814"/>
    <lineage>
        <taxon>Bacteria</taxon>
        <taxon>Candidatus Abawacaibacteriota</taxon>
    </lineage>
</organism>
<evidence type="ECO:0000256" key="5">
    <source>
        <dbReference type="ARBA" id="ARBA00020020"/>
    </source>
</evidence>
<dbReference type="Gene3D" id="3.30.460.10">
    <property type="entry name" value="Beta Polymerase, domain 2"/>
    <property type="match status" value="1"/>
</dbReference>
<keyword evidence="9" id="KW-0548">Nucleotidyltransferase</keyword>
<evidence type="ECO:0000313" key="25">
    <source>
        <dbReference type="Proteomes" id="UP000177614"/>
    </source>
</evidence>
<dbReference type="InterPro" id="IPR002008">
    <property type="entry name" value="DNA_pol_X_beta-like"/>
</dbReference>
<evidence type="ECO:0000256" key="10">
    <source>
        <dbReference type="ARBA" id="ARBA00022705"/>
    </source>
</evidence>
<dbReference type="Pfam" id="PF14520">
    <property type="entry name" value="HHH_5"/>
    <property type="match status" value="1"/>
</dbReference>
<dbReference type="SUPFAM" id="SSF81301">
    <property type="entry name" value="Nucleotidyltransferase"/>
    <property type="match status" value="1"/>
</dbReference>
<dbReference type="EC" id="2.7.7.7" evidence="3"/>
<dbReference type="Gene3D" id="1.10.150.110">
    <property type="entry name" value="DNA polymerase beta, N-terminal domain-like"/>
    <property type="match status" value="1"/>
</dbReference>
<evidence type="ECO:0000256" key="21">
    <source>
        <dbReference type="ARBA" id="ARBA00049244"/>
    </source>
</evidence>
<comment type="function">
    <text evidence="20">Repair polymerase that plays a key role in base-excision repair. During this process, the damaged base is excised by specific DNA glycosylases, the DNA backbone is nicked at the abasic site by an apurinic/apyrimidic (AP) endonuclease, and POLB removes 5'-deoxyribose-phosphate from the preincised AP site acting as a 5'-deoxyribose-phosphate lyase (5'-dRP lyase); through its DNA polymerase activity, it adds one nucleotide to the 3' end of the arising single-nucleotide gap. Conducts 'gap-filling' DNA synthesis in a stepwise distributive fashion rather than in a processive fashion as for other DNA polymerases. It is also able to cleave sugar-phosphate bonds 3' to an intact AP site, acting as an AP lyase.</text>
</comment>
<dbReference type="InterPro" id="IPR037160">
    <property type="entry name" value="DNA_Pol_thumb_sf"/>
</dbReference>
<evidence type="ECO:0000256" key="1">
    <source>
        <dbReference type="ARBA" id="ARBA00001946"/>
    </source>
</evidence>
<accession>A0A1F4XKP4</accession>
<feature type="domain" description="Helix-hairpin-helix DNA-binding motif class 1" evidence="22">
    <location>
        <begin position="95"/>
        <end position="114"/>
    </location>
</feature>
<evidence type="ECO:0000256" key="20">
    <source>
        <dbReference type="ARBA" id="ARBA00045548"/>
    </source>
</evidence>
<keyword evidence="7" id="KW-0237">DNA synthesis</keyword>
<dbReference type="GO" id="GO:0005737">
    <property type="term" value="C:cytoplasm"/>
    <property type="evidence" value="ECO:0007669"/>
    <property type="project" value="UniProtKB-SubCell"/>
</dbReference>
<dbReference type="PANTHER" id="PTHR11276:SF28">
    <property type="entry name" value="DNA POLYMERASE LAMBDA"/>
    <property type="match status" value="1"/>
</dbReference>
<evidence type="ECO:0000256" key="4">
    <source>
        <dbReference type="ARBA" id="ARBA00012720"/>
    </source>
</evidence>
<name>A0A1F4XKP4_9BACT</name>
<proteinExistence type="predicted"/>
<evidence type="ECO:0000313" key="24">
    <source>
        <dbReference type="EMBL" id="OGC82164.1"/>
    </source>
</evidence>
<evidence type="ECO:0000259" key="23">
    <source>
        <dbReference type="SMART" id="SM00483"/>
    </source>
</evidence>
<dbReference type="GO" id="GO:0006281">
    <property type="term" value="P:DNA repair"/>
    <property type="evidence" value="ECO:0007669"/>
    <property type="project" value="UniProtKB-KW"/>
</dbReference>
<dbReference type="InterPro" id="IPR003583">
    <property type="entry name" value="Hlx-hairpin-Hlx_DNA-bd_motif"/>
</dbReference>
<dbReference type="STRING" id="1817814.A2V81_01535"/>
<evidence type="ECO:0000256" key="3">
    <source>
        <dbReference type="ARBA" id="ARBA00012417"/>
    </source>
</evidence>
<reference evidence="24 25" key="1">
    <citation type="journal article" date="2016" name="Nat. Commun.">
        <title>Thousands of microbial genomes shed light on interconnected biogeochemical processes in an aquifer system.</title>
        <authorList>
            <person name="Anantharaman K."/>
            <person name="Brown C.T."/>
            <person name="Hug L.A."/>
            <person name="Sharon I."/>
            <person name="Castelle C.J."/>
            <person name="Probst A.J."/>
            <person name="Thomas B.C."/>
            <person name="Singh A."/>
            <person name="Wilkins M.J."/>
            <person name="Karaoz U."/>
            <person name="Brodie E.L."/>
            <person name="Williams K.H."/>
            <person name="Hubbard S.S."/>
            <person name="Banfield J.F."/>
        </authorList>
    </citation>
    <scope>NUCLEOTIDE SEQUENCE [LARGE SCALE GENOMIC DNA]</scope>
</reference>